<dbReference type="PANTHER" id="PTHR46499">
    <property type="entry name" value="QUEUINE TRNA-RIBOSYLTRANSFERASE"/>
    <property type="match status" value="1"/>
</dbReference>
<feature type="binding site" evidence="4">
    <location>
        <position position="212"/>
    </location>
    <ligand>
        <name>substrate</name>
    </ligand>
</feature>
<feature type="binding site" evidence="4">
    <location>
        <position position="363"/>
    </location>
    <ligand>
        <name>Zn(2+)</name>
        <dbReference type="ChEBI" id="CHEBI:29105"/>
    </ligand>
</feature>
<dbReference type="Pfam" id="PF01702">
    <property type="entry name" value="TGT"/>
    <property type="match status" value="1"/>
</dbReference>
<feature type="domain" description="tRNA-guanine(15) transglycosylase-like" evidence="5">
    <location>
        <begin position="18"/>
        <end position="392"/>
    </location>
</feature>
<dbReference type="PANTHER" id="PTHR46499:SF1">
    <property type="entry name" value="QUEUINE TRNA-RIBOSYLTRANSFERASE"/>
    <property type="match status" value="1"/>
</dbReference>
<evidence type="ECO:0000256" key="3">
    <source>
        <dbReference type="ARBA" id="ARBA00022694"/>
    </source>
</evidence>
<dbReference type="InterPro" id="IPR004803">
    <property type="entry name" value="TGT"/>
</dbReference>
<feature type="active site" description="Nucleophile" evidence="4">
    <location>
        <position position="289"/>
    </location>
</feature>
<comment type="cofactor">
    <cofactor evidence="4">
        <name>Zn(2+)</name>
        <dbReference type="ChEBI" id="CHEBI:29105"/>
    </cofactor>
    <text evidence="4">Binds 1 zinc ion per subunit.</text>
</comment>
<evidence type="ECO:0000313" key="6">
    <source>
        <dbReference type="EMBL" id="KKU95478.1"/>
    </source>
</evidence>
<comment type="caution">
    <text evidence="6">The sequence shown here is derived from an EMBL/GenBank/DDBJ whole genome shotgun (WGS) entry which is preliminary data.</text>
</comment>
<dbReference type="GO" id="GO:0008616">
    <property type="term" value="P:tRNA queuosine(34) biosynthetic process"/>
    <property type="evidence" value="ECO:0007669"/>
    <property type="project" value="UniProtKB-UniRule"/>
</dbReference>
<evidence type="ECO:0000259" key="5">
    <source>
        <dbReference type="Pfam" id="PF01702"/>
    </source>
</evidence>
<evidence type="ECO:0000256" key="1">
    <source>
        <dbReference type="ARBA" id="ARBA00022676"/>
    </source>
</evidence>
<dbReference type="NCBIfam" id="TIGR00430">
    <property type="entry name" value="Q_tRNA_tgt"/>
    <property type="match status" value="1"/>
</dbReference>
<proteinExistence type="inferred from homology"/>
<dbReference type="Gene3D" id="3.20.20.105">
    <property type="entry name" value="Queuine tRNA-ribosyltransferase-like"/>
    <property type="match status" value="1"/>
</dbReference>
<dbReference type="SUPFAM" id="SSF51713">
    <property type="entry name" value="tRNA-guanine transglycosylase"/>
    <property type="match status" value="1"/>
</dbReference>
<reference evidence="6 7" key="1">
    <citation type="journal article" date="2015" name="Nature">
        <title>rRNA introns, odd ribosomes, and small enigmatic genomes across a large radiation of phyla.</title>
        <authorList>
            <person name="Brown C.T."/>
            <person name="Hug L.A."/>
            <person name="Thomas B.C."/>
            <person name="Sharon I."/>
            <person name="Castelle C.J."/>
            <person name="Singh A."/>
            <person name="Wilkins M.J."/>
            <person name="Williams K.H."/>
            <person name="Banfield J.F."/>
        </authorList>
    </citation>
    <scope>NUCLEOTIDE SEQUENCE [LARGE SCALE GENOMIC DNA]</scope>
</reference>
<gene>
    <name evidence="4" type="primary">tgt</name>
    <name evidence="6" type="ORF">UY27_C0016G0008</name>
</gene>
<dbReference type="GO" id="GO:0005829">
    <property type="term" value="C:cytosol"/>
    <property type="evidence" value="ECO:0007669"/>
    <property type="project" value="TreeGrafter"/>
</dbReference>
<comment type="subunit">
    <text evidence="4">Homodimer. Within each dimer, one monomer is responsible for RNA recognition and catalysis, while the other monomer binds to the replacement base PreQ1.</text>
</comment>
<keyword evidence="1 4" id="KW-0328">Glycosyltransferase</keyword>
<dbReference type="GO" id="GO:0008479">
    <property type="term" value="F:tRNA-guanosine(34) queuine transglycosylase activity"/>
    <property type="evidence" value="ECO:0007669"/>
    <property type="project" value="UniProtKB-UniRule"/>
</dbReference>
<keyword evidence="3 4" id="KW-0819">tRNA processing</keyword>
<keyword evidence="4" id="KW-0862">Zinc</keyword>
<feature type="active site" description="Proton acceptor" evidence="4">
    <location>
        <position position="97"/>
    </location>
</feature>
<comment type="function">
    <text evidence="4">Catalyzes the base-exchange of a guanine (G) residue with the queuine precursor 7-aminomethyl-7-deazaguanine (PreQ1) at position 34 (anticodon wobble position) in tRNAs with GU(N) anticodons (tRNA-Asp, -Asn, -His and -Tyr). Catalysis occurs through a double-displacement mechanism. The nucleophile active site attacks the C1' of nucleotide 34 to detach the guanine base from the RNA, forming a covalent enzyme-RNA intermediate. The proton acceptor active site deprotonates the incoming PreQ1, allowing a nucleophilic attack on the C1' of the ribose to form the product. After dissociation, two additional enzymatic reactions on the tRNA convert PreQ1 to queuine (Q), resulting in the hypermodified nucleoside queuosine (7-(((4,5-cis-dihydroxy-2-cyclopenten-1-yl)amino)methyl)-7-deazaguanosine).</text>
</comment>
<feature type="binding site" evidence="4">
    <location>
        <position position="239"/>
    </location>
    <ligand>
        <name>substrate</name>
    </ligand>
</feature>
<dbReference type="AlphaFoldDB" id="A0A0G1WYU8"/>
<name>A0A0G1WYU8_9BACT</name>
<dbReference type="InterPro" id="IPR002616">
    <property type="entry name" value="tRNA_ribo_trans-like"/>
</dbReference>
<evidence type="ECO:0000256" key="4">
    <source>
        <dbReference type="HAMAP-Rule" id="MF_00168"/>
    </source>
</evidence>
<comment type="similarity">
    <text evidence="4">Belongs to the queuine tRNA-ribosyltransferase family.</text>
</comment>
<feature type="region of interest" description="RNA binding" evidence="4">
    <location>
        <begin position="270"/>
        <end position="276"/>
    </location>
</feature>
<feature type="binding site" evidence="4">
    <location>
        <position position="160"/>
    </location>
    <ligand>
        <name>substrate</name>
    </ligand>
</feature>
<feature type="binding site" evidence="4">
    <location>
        <position position="332"/>
    </location>
    <ligand>
        <name>Zn(2+)</name>
        <dbReference type="ChEBI" id="CHEBI:29105"/>
    </ligand>
</feature>
<feature type="binding site" evidence="4">
    <location>
        <begin position="97"/>
        <end position="101"/>
    </location>
    <ligand>
        <name>substrate</name>
    </ligand>
</feature>
<organism evidence="6 7">
    <name type="scientific">Candidatus Gottesmanbacteria bacterium GW2011_GWA1_48_13</name>
    <dbReference type="NCBI Taxonomy" id="1618439"/>
    <lineage>
        <taxon>Bacteria</taxon>
        <taxon>Candidatus Gottesmaniibacteriota</taxon>
    </lineage>
</organism>
<dbReference type="Proteomes" id="UP000034661">
    <property type="component" value="Unassembled WGS sequence"/>
</dbReference>
<keyword evidence="2 4" id="KW-0808">Transferase</keyword>
<dbReference type="NCBIfam" id="TIGR00449">
    <property type="entry name" value="tgt_general"/>
    <property type="match status" value="1"/>
</dbReference>
<accession>A0A0G1WYU8</accession>
<sequence>MIMHRSFGFTVLHRDKKTRARTGVIHTPHGDIQTPAFVPVGTQASVKSLTPDELTALGVELFFVNTYHMYLRPGIDVVKKFGGLHKFMDWNNPLITDSGGFQVFSLARGDTESSRPNLVKITDEGVEFRSHWDGSRHLFAPESSMEWQWQLGADIHIAFDDCTPYPVTHQQARLSMERTHRWASRCVAANAKCQMLHAKLGKPYQALYGSVQGSIYEDLRKESAEFIASLGFDGYAIGGVSVGENKREMTQVVSWVVPFLKEEKPRHLLGVGEIEDIFMLAEHGIDTFDCVQATRLARAGQLYITTKVKGKHEIDITKKVFSKDMKPIDEKCSCYACSHFSRAYIHHLFRVRELLAYRLASIHNICFVNQLVNTIRQAIARGSLLELKRQWLVQ</sequence>
<dbReference type="GO" id="GO:0046872">
    <property type="term" value="F:metal ion binding"/>
    <property type="evidence" value="ECO:0007669"/>
    <property type="project" value="UniProtKB-KW"/>
</dbReference>
<keyword evidence="4" id="KW-0479">Metal-binding</keyword>
<feature type="region of interest" description="RNA binding; important for wobble base 34 recognition" evidence="4">
    <location>
        <begin position="294"/>
        <end position="298"/>
    </location>
</feature>
<dbReference type="InterPro" id="IPR050076">
    <property type="entry name" value="ArchSynthase1/Queuine_TRR"/>
</dbReference>
<protein>
    <recommendedName>
        <fullName evidence="4">Queuine tRNA-ribosyltransferase</fullName>
        <ecNumber evidence="4">2.4.2.29</ecNumber>
    </recommendedName>
    <alternativeName>
        <fullName evidence="4">Guanine insertion enzyme</fullName>
    </alternativeName>
    <alternativeName>
        <fullName evidence="4">tRNA-guanine transglycosylase</fullName>
    </alternativeName>
</protein>
<comment type="pathway">
    <text evidence="4">tRNA modification; tRNA-queuosine biosynthesis.</text>
</comment>
<dbReference type="EMBL" id="LCPJ01000016">
    <property type="protein sequence ID" value="KKU95478.1"/>
    <property type="molecule type" value="Genomic_DNA"/>
</dbReference>
<dbReference type="HAMAP" id="MF_00168">
    <property type="entry name" value="Q_tRNA_Tgt"/>
    <property type="match status" value="1"/>
</dbReference>
<comment type="catalytic activity">
    <reaction evidence="4">
        <text>7-aminomethyl-7-carbaguanine + guanosine(34) in tRNA = 7-aminomethyl-7-carbaguanosine(34) in tRNA + guanine</text>
        <dbReference type="Rhea" id="RHEA:24104"/>
        <dbReference type="Rhea" id="RHEA-COMP:10341"/>
        <dbReference type="Rhea" id="RHEA-COMP:10342"/>
        <dbReference type="ChEBI" id="CHEBI:16235"/>
        <dbReference type="ChEBI" id="CHEBI:58703"/>
        <dbReference type="ChEBI" id="CHEBI:74269"/>
        <dbReference type="ChEBI" id="CHEBI:82833"/>
        <dbReference type="EC" id="2.4.2.29"/>
    </reaction>
</comment>
<dbReference type="PATRIC" id="fig|1618439.3.peg.459"/>
<dbReference type="InterPro" id="IPR036511">
    <property type="entry name" value="TGT-like_sf"/>
</dbReference>
<evidence type="ECO:0000313" key="7">
    <source>
        <dbReference type="Proteomes" id="UP000034661"/>
    </source>
</evidence>
<feature type="binding site" evidence="4">
    <location>
        <position position="334"/>
    </location>
    <ligand>
        <name>Zn(2+)</name>
        <dbReference type="ChEBI" id="CHEBI:29105"/>
    </ligand>
</feature>
<dbReference type="EC" id="2.4.2.29" evidence="4"/>
<evidence type="ECO:0000256" key="2">
    <source>
        <dbReference type="ARBA" id="ARBA00022679"/>
    </source>
</evidence>
<dbReference type="UniPathway" id="UPA00392"/>
<keyword evidence="4" id="KW-0671">Queuosine biosynthesis</keyword>
<feature type="binding site" evidence="4">
    <location>
        <position position="337"/>
    </location>
    <ligand>
        <name>Zn(2+)</name>
        <dbReference type="ChEBI" id="CHEBI:29105"/>
    </ligand>
</feature>